<feature type="transmembrane region" description="Helical" evidence="8">
    <location>
        <begin position="53"/>
        <end position="74"/>
    </location>
</feature>
<dbReference type="EMBL" id="CP157743">
    <property type="protein sequence ID" value="XBS19697.1"/>
    <property type="molecule type" value="Genomic_DNA"/>
</dbReference>
<evidence type="ECO:0000256" key="7">
    <source>
        <dbReference type="ARBA" id="ARBA00023136"/>
    </source>
</evidence>
<feature type="transmembrane region" description="Helical" evidence="8">
    <location>
        <begin position="330"/>
        <end position="351"/>
    </location>
</feature>
<dbReference type="Pfam" id="PF01758">
    <property type="entry name" value="SBF"/>
    <property type="match status" value="1"/>
</dbReference>
<dbReference type="InterPro" id="IPR038770">
    <property type="entry name" value="Na+/solute_symporter_sf"/>
</dbReference>
<dbReference type="GO" id="GO:0015105">
    <property type="term" value="F:arsenite transmembrane transporter activity"/>
    <property type="evidence" value="ECO:0007669"/>
    <property type="project" value="TreeGrafter"/>
</dbReference>
<dbReference type="PANTHER" id="PTHR43057">
    <property type="entry name" value="ARSENITE EFFLUX TRANSPORTER"/>
    <property type="match status" value="1"/>
</dbReference>
<evidence type="ECO:0000256" key="8">
    <source>
        <dbReference type="SAM" id="Phobius"/>
    </source>
</evidence>
<dbReference type="RefSeq" id="WP_349431346.1">
    <property type="nucleotide sequence ID" value="NZ_CP157743.1"/>
</dbReference>
<dbReference type="AlphaFoldDB" id="A0AAU7NRW3"/>
<dbReference type="Gene3D" id="1.20.1530.20">
    <property type="match status" value="1"/>
</dbReference>
<evidence type="ECO:0000256" key="4">
    <source>
        <dbReference type="ARBA" id="ARBA00022475"/>
    </source>
</evidence>
<evidence type="ECO:0000256" key="5">
    <source>
        <dbReference type="ARBA" id="ARBA00022692"/>
    </source>
</evidence>
<dbReference type="KEGG" id="mech:Q9L42_015215"/>
<feature type="transmembrane region" description="Helical" evidence="8">
    <location>
        <begin position="14"/>
        <end position="33"/>
    </location>
</feature>
<evidence type="ECO:0000256" key="2">
    <source>
        <dbReference type="ARBA" id="ARBA00010110"/>
    </source>
</evidence>
<comment type="similarity">
    <text evidence="2">Belongs to the arsenical resistance-3 (ACR3) (TC 2.A.59) family.</text>
</comment>
<feature type="transmembrane region" description="Helical" evidence="8">
    <location>
        <begin position="357"/>
        <end position="378"/>
    </location>
</feature>
<dbReference type="InterPro" id="IPR002657">
    <property type="entry name" value="BilAc:Na_symport/Acr3"/>
</dbReference>
<sequence>MTEKTHDIGFFERYLTLWVALCIVAGIVLGAFAPEFAKTLDSMSIDVNGAPVVSIPIAVCLFFMMYPIMVKIDFAEVVKAGKSIKPVSLTLFVNWAIKPFTMYGIAYLFLGVLFQQLIGADAVDLVKMPFGLDLPVGSEYGSGTVVLQDGVKMLEVPLWRSYLAGCILLGVAPCTAMVLVWGYLARGNAGHTLVMVAINSLVMLVLYGLIGGFLLGVGELPVPWEALLLSIGIYVALPLLAGYYSRKWVIAHKGLLWFEQKFLHLLTPITIIALLLTLILLFSFKGDVITANPLTILWIAIPLTIQTVLIFAITYLAAKLWGFSYENAAPSAMIGASNHFEVAIATAVMLFGLSSGAALATVVGVLIEVPLMLALVGFCKKTKGWFSVAEETGADWGSPVEPAGIAIELPSREEIHAAYEKGEAAVVDLIERIGARTDGSK</sequence>
<gene>
    <name evidence="9" type="primary">arsB</name>
    <name evidence="9" type="ORF">Q9L42_015215</name>
</gene>
<dbReference type="NCBIfam" id="TIGR00832">
    <property type="entry name" value="acr3"/>
    <property type="match status" value="1"/>
</dbReference>
<evidence type="ECO:0000256" key="3">
    <source>
        <dbReference type="ARBA" id="ARBA00022448"/>
    </source>
</evidence>
<keyword evidence="3" id="KW-0813">Transport</keyword>
<evidence type="ECO:0000256" key="6">
    <source>
        <dbReference type="ARBA" id="ARBA00022989"/>
    </source>
</evidence>
<name>A0AAU7NRW3_9GAMM</name>
<keyword evidence="6 8" id="KW-1133">Transmembrane helix</keyword>
<evidence type="ECO:0000313" key="9">
    <source>
        <dbReference type="EMBL" id="XBS19697.1"/>
    </source>
</evidence>
<feature type="transmembrane region" description="Helical" evidence="8">
    <location>
        <begin position="162"/>
        <end position="184"/>
    </location>
</feature>
<proteinExistence type="inferred from homology"/>
<dbReference type="GO" id="GO:0015297">
    <property type="term" value="F:antiporter activity"/>
    <property type="evidence" value="ECO:0007669"/>
    <property type="project" value="InterPro"/>
</dbReference>
<reference evidence="9 10" key="1">
    <citation type="journal article" date="2024" name="Microbiology">
        <title>Methylomarinum rosea sp. nov., a novel halophilic methanotrophic bacterium from the hypersaline Lake Elton.</title>
        <authorList>
            <person name="Suleimanov R.Z."/>
            <person name="Oshkin I.Y."/>
            <person name="Danilova O.V."/>
            <person name="Suzina N.E."/>
            <person name="Dedysh S.N."/>
        </authorList>
    </citation>
    <scope>NUCLEOTIDE SEQUENCE [LARGE SCALE GENOMIC DNA]</scope>
    <source>
        <strain evidence="9 10">Ch1-1</strain>
    </source>
</reference>
<dbReference type="InterPro" id="IPR004706">
    <property type="entry name" value="Arsenical-R_Acr3"/>
</dbReference>
<protein>
    <submittedName>
        <fullName evidence="9">ACR3 family arsenite efflux transporter</fullName>
    </submittedName>
</protein>
<keyword evidence="10" id="KW-1185">Reference proteome</keyword>
<organism evidence="9 10">
    <name type="scientific">Methylomarinum roseum</name>
    <dbReference type="NCBI Taxonomy" id="3067653"/>
    <lineage>
        <taxon>Bacteria</taxon>
        <taxon>Pseudomonadati</taxon>
        <taxon>Pseudomonadota</taxon>
        <taxon>Gammaproteobacteria</taxon>
        <taxon>Methylococcales</taxon>
        <taxon>Methylococcaceae</taxon>
        <taxon>Methylomarinum</taxon>
    </lineage>
</organism>
<feature type="transmembrane region" description="Helical" evidence="8">
    <location>
        <begin position="196"/>
        <end position="218"/>
    </location>
</feature>
<comment type="subcellular location">
    <subcellularLocation>
        <location evidence="1">Cell membrane</location>
        <topology evidence="1">Multi-pass membrane protein</topology>
    </subcellularLocation>
</comment>
<feature type="transmembrane region" description="Helical" evidence="8">
    <location>
        <begin position="224"/>
        <end position="244"/>
    </location>
</feature>
<dbReference type="GO" id="GO:0015104">
    <property type="term" value="F:antimonite transmembrane transporter activity"/>
    <property type="evidence" value="ECO:0007669"/>
    <property type="project" value="TreeGrafter"/>
</dbReference>
<keyword evidence="7 8" id="KW-0472">Membrane</keyword>
<feature type="transmembrane region" description="Helical" evidence="8">
    <location>
        <begin position="95"/>
        <end position="118"/>
    </location>
</feature>
<dbReference type="GO" id="GO:0005886">
    <property type="term" value="C:plasma membrane"/>
    <property type="evidence" value="ECO:0007669"/>
    <property type="project" value="UniProtKB-SubCell"/>
</dbReference>
<keyword evidence="5 8" id="KW-0812">Transmembrane</keyword>
<evidence type="ECO:0000256" key="1">
    <source>
        <dbReference type="ARBA" id="ARBA00004651"/>
    </source>
</evidence>
<accession>A0AAU7NRW3</accession>
<evidence type="ECO:0000313" key="10">
    <source>
        <dbReference type="Proteomes" id="UP001225378"/>
    </source>
</evidence>
<feature type="transmembrane region" description="Helical" evidence="8">
    <location>
        <begin position="265"/>
        <end position="284"/>
    </location>
</feature>
<keyword evidence="4" id="KW-1003">Cell membrane</keyword>
<dbReference type="Proteomes" id="UP001225378">
    <property type="component" value="Chromosome"/>
</dbReference>
<feature type="transmembrane region" description="Helical" evidence="8">
    <location>
        <begin position="296"/>
        <end position="318"/>
    </location>
</feature>
<dbReference type="PANTHER" id="PTHR43057:SF1">
    <property type="entry name" value="ARSENICAL-RESISTANCE PROTEIN 3"/>
    <property type="match status" value="1"/>
</dbReference>